<evidence type="ECO:0000313" key="2">
    <source>
        <dbReference type="EMBL" id="CAD8939612.1"/>
    </source>
</evidence>
<protein>
    <submittedName>
        <fullName evidence="2">Uncharacterized protein</fullName>
    </submittedName>
</protein>
<feature type="compositionally biased region" description="Basic and acidic residues" evidence="1">
    <location>
        <begin position="1"/>
        <end position="21"/>
    </location>
</feature>
<reference evidence="2" key="1">
    <citation type="submission" date="2021-01" db="EMBL/GenBank/DDBJ databases">
        <authorList>
            <person name="Corre E."/>
            <person name="Pelletier E."/>
            <person name="Niang G."/>
            <person name="Scheremetjew M."/>
            <person name="Finn R."/>
            <person name="Kale V."/>
            <person name="Holt S."/>
            <person name="Cochrane G."/>
            <person name="Meng A."/>
            <person name="Brown T."/>
            <person name="Cohen L."/>
        </authorList>
    </citation>
    <scope>NUCLEOTIDE SEQUENCE</scope>
    <source>
        <strain evidence="2">ECT3854</strain>
    </source>
</reference>
<sequence length="229" mass="24653">MKSETTMRKDEHKEDQGHENRGTGTSVARSSNVLHISDGSTKIIITATISVVRASDEKKKAEKCFLGQESGEGRTSDKKAIGLKSKQTVQTMERSTRVGVEDVNNCEGMADKSKILFNGGQLYKTEEDVTDVQQHPAMDKTKPCTNLDSAVSAGTNTIECYTSGVSRDAQPVDPVLVPEEARIQDGRPFDEASGAPVSRGGGEDSAFTAQPPNYSEEISALLAYRAVVP</sequence>
<gene>
    <name evidence="2" type="ORF">CTEN0397_LOCUS10675</name>
</gene>
<dbReference type="EMBL" id="HBFW01016675">
    <property type="protein sequence ID" value="CAD8939612.1"/>
    <property type="molecule type" value="Transcribed_RNA"/>
</dbReference>
<feature type="region of interest" description="Disordered" evidence="1">
    <location>
        <begin position="1"/>
        <end position="33"/>
    </location>
</feature>
<feature type="region of interest" description="Disordered" evidence="1">
    <location>
        <begin position="179"/>
        <end position="212"/>
    </location>
</feature>
<dbReference type="AlphaFoldDB" id="A0A7S1GL83"/>
<feature type="compositionally biased region" description="Basic and acidic residues" evidence="1">
    <location>
        <begin position="179"/>
        <end position="190"/>
    </location>
</feature>
<evidence type="ECO:0000256" key="1">
    <source>
        <dbReference type="SAM" id="MobiDB-lite"/>
    </source>
</evidence>
<name>A0A7S1GL83_CYCTE</name>
<accession>A0A7S1GL83</accession>
<feature type="compositionally biased region" description="Polar residues" evidence="1">
    <location>
        <begin position="22"/>
        <end position="33"/>
    </location>
</feature>
<organism evidence="2">
    <name type="scientific">Cyclophora tenuis</name>
    <name type="common">Marine diatom</name>
    <dbReference type="NCBI Taxonomy" id="216820"/>
    <lineage>
        <taxon>Eukaryota</taxon>
        <taxon>Sar</taxon>
        <taxon>Stramenopiles</taxon>
        <taxon>Ochrophyta</taxon>
        <taxon>Bacillariophyta</taxon>
        <taxon>Fragilariophyceae</taxon>
        <taxon>Fragilariophycidae</taxon>
        <taxon>Cyclophorales</taxon>
        <taxon>Cyclophoraceae</taxon>
        <taxon>Cyclophora</taxon>
    </lineage>
</organism>
<proteinExistence type="predicted"/>